<evidence type="ECO:0000256" key="4">
    <source>
        <dbReference type="ARBA" id="ARBA00023235"/>
    </source>
</evidence>
<dbReference type="RefSeq" id="WP_046443307.1">
    <property type="nucleotide sequence ID" value="NZ_LAYJ01000088.1"/>
</dbReference>
<dbReference type="EC" id="5.3.1.15" evidence="8"/>
<evidence type="ECO:0000313" key="9">
    <source>
        <dbReference type="EMBL" id="KKI51046.1"/>
    </source>
</evidence>
<keyword evidence="3" id="KW-0464">Manganese</keyword>
<evidence type="ECO:0000313" key="10">
    <source>
        <dbReference type="Proteomes" id="UP000034076"/>
    </source>
</evidence>
<dbReference type="InterPro" id="IPR010864">
    <property type="entry name" value="D-lyxose_isomer"/>
</dbReference>
<sequence>MKRSEINRKIREGKAFLERMNFVVPPFVLWSPDEWKEKGHEYDEIRDCMLGWDITDFGTGDFDKTGLLVITLRNGIDGNPDYFKTYAEKCLIVQDGQVTPMHFHFFKMEDIINRGGADLMIKLYHATPERKLADTPVTAYVDGKRFQVPAGTVLRLKPGEGITLPPYQYHTFWAEGGTALIMEVSRVNDDNTDNHFLDAPARFPKIEEDEMPLHLLFSEYPDAK</sequence>
<gene>
    <name evidence="9" type="ORF">CHK_1433</name>
</gene>
<evidence type="ECO:0000256" key="2">
    <source>
        <dbReference type="ARBA" id="ARBA00022723"/>
    </source>
</evidence>
<keyword evidence="9" id="KW-0378">Hydrolase</keyword>
<dbReference type="Gene3D" id="2.60.120.10">
    <property type="entry name" value="Jelly Rolls"/>
    <property type="match status" value="1"/>
</dbReference>
<keyword evidence="5" id="KW-0119">Carbohydrate metabolism</keyword>
<organism evidence="9 10">
    <name type="scientific">Christensenella hongkongensis</name>
    <dbReference type="NCBI Taxonomy" id="270498"/>
    <lineage>
        <taxon>Bacteria</taxon>
        <taxon>Bacillati</taxon>
        <taxon>Bacillota</taxon>
        <taxon>Clostridia</taxon>
        <taxon>Christensenellales</taxon>
        <taxon>Christensenellaceae</taxon>
        <taxon>Christensenella</taxon>
    </lineage>
</organism>
<evidence type="ECO:0000256" key="5">
    <source>
        <dbReference type="ARBA" id="ARBA00023277"/>
    </source>
</evidence>
<dbReference type="STRING" id="270498.CHK_1433"/>
<dbReference type="Proteomes" id="UP000034076">
    <property type="component" value="Unassembled WGS sequence"/>
</dbReference>
<evidence type="ECO:0000256" key="7">
    <source>
        <dbReference type="ARBA" id="ARBA00044951"/>
    </source>
</evidence>
<protein>
    <recommendedName>
        <fullName evidence="8">D-lyxose ketol-isomerase</fullName>
        <ecNumber evidence="8">5.3.1.15</ecNumber>
    </recommendedName>
</protein>
<dbReference type="EMBL" id="LAYJ01000088">
    <property type="protein sequence ID" value="KKI51046.1"/>
    <property type="molecule type" value="Genomic_DNA"/>
</dbReference>
<keyword evidence="10" id="KW-1185">Reference proteome</keyword>
<evidence type="ECO:0000256" key="1">
    <source>
        <dbReference type="ARBA" id="ARBA00001936"/>
    </source>
</evidence>
<evidence type="ECO:0000256" key="8">
    <source>
        <dbReference type="ARBA" id="ARBA00044972"/>
    </source>
</evidence>
<dbReference type="PATRIC" id="fig|270498.16.peg.872"/>
<name>A0A0M2NJB0_9FIRM</name>
<dbReference type="GO" id="GO:0016787">
    <property type="term" value="F:hydrolase activity"/>
    <property type="evidence" value="ECO:0007669"/>
    <property type="project" value="UniProtKB-KW"/>
</dbReference>
<evidence type="ECO:0000256" key="6">
    <source>
        <dbReference type="ARBA" id="ARBA00044907"/>
    </source>
</evidence>
<comment type="catalytic activity">
    <reaction evidence="6">
        <text>D-lyxose = D-xylulose</text>
        <dbReference type="Rhea" id="RHEA:14201"/>
        <dbReference type="ChEBI" id="CHEBI:16789"/>
        <dbReference type="ChEBI" id="CHEBI:17140"/>
        <dbReference type="EC" id="5.3.1.15"/>
    </reaction>
</comment>
<dbReference type="GO" id="GO:0046872">
    <property type="term" value="F:metal ion binding"/>
    <property type="evidence" value="ECO:0007669"/>
    <property type="project" value="UniProtKB-KW"/>
</dbReference>
<comment type="similarity">
    <text evidence="7">Belongs to the D-lyxose ketol-isomerase family.</text>
</comment>
<dbReference type="InterPro" id="IPR014710">
    <property type="entry name" value="RmlC-like_jellyroll"/>
</dbReference>
<reference evidence="9 10" key="1">
    <citation type="submission" date="2015-04" db="EMBL/GenBank/DDBJ databases">
        <title>Draft genome sequence of bacteremic isolate Catabacter hongkongensis type strain HKU16T.</title>
        <authorList>
            <person name="Lau S.K."/>
            <person name="Teng J.L."/>
            <person name="Huang Y."/>
            <person name="Curreem S.O."/>
            <person name="Tsui S.K."/>
            <person name="Woo P.C."/>
        </authorList>
    </citation>
    <scope>NUCLEOTIDE SEQUENCE [LARGE SCALE GENOMIC DNA]</scope>
    <source>
        <strain evidence="9 10">HKU16</strain>
    </source>
</reference>
<dbReference type="CDD" id="cd20309">
    <property type="entry name" value="cupin_EcSI"/>
    <property type="match status" value="1"/>
</dbReference>
<proteinExistence type="inferred from homology"/>
<dbReference type="SUPFAM" id="SSF51182">
    <property type="entry name" value="RmlC-like cupins"/>
    <property type="match status" value="1"/>
</dbReference>
<dbReference type="InterPro" id="IPR011051">
    <property type="entry name" value="RmlC_Cupin_sf"/>
</dbReference>
<dbReference type="Pfam" id="PF07385">
    <property type="entry name" value="Lyx_isomer"/>
    <property type="match status" value="1"/>
</dbReference>
<keyword evidence="4" id="KW-0413">Isomerase</keyword>
<keyword evidence="2" id="KW-0479">Metal-binding</keyword>
<accession>A0A0M2NJB0</accession>
<evidence type="ECO:0000256" key="3">
    <source>
        <dbReference type="ARBA" id="ARBA00023211"/>
    </source>
</evidence>
<dbReference type="GO" id="GO:0047828">
    <property type="term" value="F:D-lyxose ketol-isomerase activity"/>
    <property type="evidence" value="ECO:0007669"/>
    <property type="project" value="UniProtKB-EC"/>
</dbReference>
<comment type="caution">
    <text evidence="9">The sequence shown here is derived from an EMBL/GenBank/DDBJ whole genome shotgun (WGS) entry which is preliminary data.</text>
</comment>
<comment type="cofactor">
    <cofactor evidence="1">
        <name>Mn(2+)</name>
        <dbReference type="ChEBI" id="CHEBI:29035"/>
    </cofactor>
</comment>
<dbReference type="AlphaFoldDB" id="A0A0M2NJB0"/>
<dbReference type="OrthoDB" id="27002at2"/>
<dbReference type="InterPro" id="IPR047581">
    <property type="entry name" value="EcSI_cupin"/>
</dbReference>